<reference evidence="2" key="1">
    <citation type="journal article" date="2021" name="Proc. Natl. Acad. Sci. U.S.A.">
        <title>Global biogeography of chemosynthetic symbionts reveals both localized and globally distributed symbiont groups. .</title>
        <authorList>
            <person name="Osvatic J.T."/>
            <person name="Wilkins L.G.E."/>
            <person name="Leibrecht L."/>
            <person name="Leray M."/>
            <person name="Zauner S."/>
            <person name="Polzin J."/>
            <person name="Camacho Y."/>
            <person name="Gros O."/>
            <person name="van Gils J.A."/>
            <person name="Eisen J.A."/>
            <person name="Petersen J.M."/>
            <person name="Yuen B."/>
        </authorList>
    </citation>
    <scope>NUCLEOTIDE SEQUENCE</scope>
    <source>
        <strain evidence="2">MAGclacostrist055</strain>
    </source>
</reference>
<evidence type="ECO:0000313" key="2">
    <source>
        <dbReference type="EMBL" id="MCG7980754.1"/>
    </source>
</evidence>
<dbReference type="Gene3D" id="2.130.10.10">
    <property type="entry name" value="YVTN repeat-like/Quinoprotein amine dehydrogenase"/>
    <property type="match status" value="1"/>
</dbReference>
<evidence type="ECO:0000259" key="1">
    <source>
        <dbReference type="PROSITE" id="PS50234"/>
    </source>
</evidence>
<accession>A0A9E4TUT9</accession>
<dbReference type="InterPro" id="IPR011047">
    <property type="entry name" value="Quinoprotein_ADH-like_sf"/>
</dbReference>
<dbReference type="PROSITE" id="PS50234">
    <property type="entry name" value="VWFA"/>
    <property type="match status" value="1"/>
</dbReference>
<dbReference type="Pfam" id="PF13519">
    <property type="entry name" value="VWA_2"/>
    <property type="match status" value="1"/>
</dbReference>
<sequence length="949" mass="103462">MSHKGSKSGQGLHPLTKACFLSLILFSLVSVRADDIEVYLQPPPEPVAPNILFLLDESGSMDNPVAPGVTRRDALVNALHRLVDGGLLNNVNATLLGYTTMSEDPTETRLAAHTGDFTIVGDDSSHFSSAIDQLQSLNYTPTTDALAAAVDWFNPNRRPDRIQNSSFQSPLTGDPEELKCAPNRIVLLSDGAPNTSTRTGYEGIACAEVHLFDDFSDERPGWHNDGARCANEISAWAYQTDLATGTGWDGVQNILTYTLSFGTTPGSPTQRFMDQIAARGGGESWHVVDEDSIVDAFSTAIAEAQESIDYAMNAPSIPFNPDNAAINGDFIYVPLFLPEAKGFWRGNLKKYRVDVGDDDIRLLASGGQRVLNDDHTFASTIDLFCTQGGCLPDGGDPLSGGVADNMTGLRTLYTNLDPGLSLAHPSNRIHRETAGITMEMLGVANEEDRTTLLNWITRDPAYIATAQHPAHDGVMGAPIHSQPAVVRYGQESTVYLPTSEGVLEAIDANTGRELWAFMPKDLMTDIRRIRNNVSSVTPHYGLDGPLSIYETGGRKIAIVGMRRGGRKYHMLDITDRLEPDYLAEISREASPTDYARLGQTWSKPLFVRMHINGSERDVLIFGGGYDPDQDNDNRPDDEGNAIYIVDAANGSLLASIASNEATHTVAGMDYAIPGNLATVDINGNGLVDRIYATDVGGRIIRMDFADDEDSGNSITGGIVADINRQSSAHRKFFTTPQIGYYAKGTRQFLVLLIGTGDHANPLDSDIRDRFYLIKDGDIWENRITQAPAGEHDFIDATSTILNNGEVLDDQVRGWYITLPAGEKSYSRAILYDYAIFFSTYRADRVAPENPCEASSTTGTASIYGLDLISANAAINWDGATEAPLTLSDRSTQLALQGIPPSPMLIFPGGEDGDGNPILGKKIFLFADLEKKHEWGDRFRPIYWEEVIED</sequence>
<feature type="domain" description="VWFA" evidence="1">
    <location>
        <begin position="50"/>
        <end position="301"/>
    </location>
</feature>
<organism evidence="2 3">
    <name type="scientific">Candidatus Thiodiazotropha taylori</name>
    <dbReference type="NCBI Taxonomy" id="2792791"/>
    <lineage>
        <taxon>Bacteria</taxon>
        <taxon>Pseudomonadati</taxon>
        <taxon>Pseudomonadota</taxon>
        <taxon>Gammaproteobacteria</taxon>
        <taxon>Chromatiales</taxon>
        <taxon>Sedimenticolaceae</taxon>
        <taxon>Candidatus Thiodiazotropha</taxon>
    </lineage>
</organism>
<dbReference type="Proteomes" id="UP000886674">
    <property type="component" value="Unassembled WGS sequence"/>
</dbReference>
<dbReference type="CDD" id="cd00198">
    <property type="entry name" value="vWFA"/>
    <property type="match status" value="1"/>
</dbReference>
<comment type="caution">
    <text evidence="2">The sequence shown here is derived from an EMBL/GenBank/DDBJ whole genome shotgun (WGS) entry which is preliminary data.</text>
</comment>
<dbReference type="SUPFAM" id="SSF53300">
    <property type="entry name" value="vWA-like"/>
    <property type="match status" value="1"/>
</dbReference>
<dbReference type="AlphaFoldDB" id="A0A9E4TUT9"/>
<dbReference type="EMBL" id="JAEPCR010000154">
    <property type="protein sequence ID" value="MCG7980754.1"/>
    <property type="molecule type" value="Genomic_DNA"/>
</dbReference>
<gene>
    <name evidence="2" type="ORF">JAY77_21730</name>
</gene>
<dbReference type="SUPFAM" id="SSF50998">
    <property type="entry name" value="Quinoprotein alcohol dehydrogenase-like"/>
    <property type="match status" value="1"/>
</dbReference>
<dbReference type="InterPro" id="IPR015943">
    <property type="entry name" value="WD40/YVTN_repeat-like_dom_sf"/>
</dbReference>
<name>A0A9E4TUT9_9GAMM</name>
<proteinExistence type="predicted"/>
<dbReference type="InterPro" id="IPR002035">
    <property type="entry name" value="VWF_A"/>
</dbReference>
<dbReference type="InterPro" id="IPR036465">
    <property type="entry name" value="vWFA_dom_sf"/>
</dbReference>
<evidence type="ECO:0000313" key="3">
    <source>
        <dbReference type="Proteomes" id="UP000886674"/>
    </source>
</evidence>
<dbReference type="Gene3D" id="3.40.50.410">
    <property type="entry name" value="von Willebrand factor, type A domain"/>
    <property type="match status" value="1"/>
</dbReference>
<protein>
    <submittedName>
        <fullName evidence="2">VWA domain-containing protein</fullName>
    </submittedName>
</protein>